<keyword evidence="1" id="KW-0805">Transcription regulation</keyword>
<evidence type="ECO:0000259" key="5">
    <source>
        <dbReference type="PROSITE" id="PS50977"/>
    </source>
</evidence>
<feature type="domain" description="HTH tetR-type" evidence="5">
    <location>
        <begin position="9"/>
        <end position="69"/>
    </location>
</feature>
<dbReference type="RefSeq" id="WP_006136013.1">
    <property type="nucleotide sequence ID" value="NZ_AOHP01000147.1"/>
</dbReference>
<dbReference type="InterPro" id="IPR009057">
    <property type="entry name" value="Homeodomain-like_sf"/>
</dbReference>
<dbReference type="InterPro" id="IPR001647">
    <property type="entry name" value="HTH_TetR"/>
</dbReference>
<protein>
    <submittedName>
        <fullName evidence="6">Transcriptional regulator</fullName>
    </submittedName>
</protein>
<dbReference type="Proteomes" id="UP000011732">
    <property type="component" value="Unassembled WGS sequence"/>
</dbReference>
<keyword evidence="7" id="KW-1185">Reference proteome</keyword>
<reference evidence="6 7" key="1">
    <citation type="journal article" date="2013" name="Genome Announc.">
        <title>Draft Genome Sequence of Streptomyces gancidicus Strain BKS 13-15.</title>
        <authorList>
            <person name="Kumar S."/>
            <person name="Kaur N."/>
            <person name="Singh N.K."/>
            <person name="Raghava G.P."/>
            <person name="Mayilraj S."/>
        </authorList>
    </citation>
    <scope>NUCLEOTIDE SEQUENCE [LARGE SCALE GENOMIC DNA]</scope>
    <source>
        <strain evidence="6 7">BKS 13-15</strain>
    </source>
</reference>
<dbReference type="PROSITE" id="PS01081">
    <property type="entry name" value="HTH_TETR_1"/>
    <property type="match status" value="1"/>
</dbReference>
<dbReference type="InterPro" id="IPR050109">
    <property type="entry name" value="HTH-type_TetR-like_transc_reg"/>
</dbReference>
<evidence type="ECO:0000256" key="2">
    <source>
        <dbReference type="ARBA" id="ARBA00023125"/>
    </source>
</evidence>
<dbReference type="Gene3D" id="1.10.357.10">
    <property type="entry name" value="Tetracycline Repressor, domain 2"/>
    <property type="match status" value="1"/>
</dbReference>
<dbReference type="GO" id="GO:0000976">
    <property type="term" value="F:transcription cis-regulatory region binding"/>
    <property type="evidence" value="ECO:0007669"/>
    <property type="project" value="TreeGrafter"/>
</dbReference>
<dbReference type="OrthoDB" id="956698at2"/>
<dbReference type="InterPro" id="IPR023772">
    <property type="entry name" value="DNA-bd_HTH_TetR-type_CS"/>
</dbReference>
<dbReference type="PROSITE" id="PS50977">
    <property type="entry name" value="HTH_TETR_2"/>
    <property type="match status" value="1"/>
</dbReference>
<dbReference type="EMBL" id="AOHP01000147">
    <property type="protein sequence ID" value="EMF23360.1"/>
    <property type="molecule type" value="Genomic_DNA"/>
</dbReference>
<dbReference type="AlphaFoldDB" id="M3D0T7"/>
<gene>
    <name evidence="6" type="ORF">H114_29071</name>
</gene>
<dbReference type="PANTHER" id="PTHR30055">
    <property type="entry name" value="HTH-TYPE TRANSCRIPTIONAL REGULATOR RUTR"/>
    <property type="match status" value="1"/>
</dbReference>
<dbReference type="PATRIC" id="fig|1284664.3.peg.5815"/>
<evidence type="ECO:0000256" key="4">
    <source>
        <dbReference type="PROSITE-ProRule" id="PRU00335"/>
    </source>
</evidence>
<evidence type="ECO:0000313" key="6">
    <source>
        <dbReference type="EMBL" id="EMF23360.1"/>
    </source>
</evidence>
<dbReference type="PRINTS" id="PR00455">
    <property type="entry name" value="HTHTETR"/>
</dbReference>
<dbReference type="Pfam" id="PF00440">
    <property type="entry name" value="TetR_N"/>
    <property type="match status" value="1"/>
</dbReference>
<evidence type="ECO:0000256" key="3">
    <source>
        <dbReference type="ARBA" id="ARBA00023163"/>
    </source>
</evidence>
<dbReference type="PANTHER" id="PTHR30055:SF238">
    <property type="entry name" value="MYCOFACTOCIN BIOSYNTHESIS TRANSCRIPTIONAL REGULATOR MFTR-RELATED"/>
    <property type="match status" value="1"/>
</dbReference>
<evidence type="ECO:0000256" key="1">
    <source>
        <dbReference type="ARBA" id="ARBA00023015"/>
    </source>
</evidence>
<sequence>MTLRERKKLAAWRAISETALRLFEEQGFEATTIEQIAAAANVSRATFFNYFASKEAVVFDQDPEARDRWRALLESRSPGEPLWDSLAAIMIEVNTGLRDRMPLMRRLKAQSPALARASQASGDQLRTDLQTWILAQTPEEDAMIGILQLNIALAAAGTAYQSWKTDEDFDTYIERLRTCLTVAGTGVAAPAP</sequence>
<comment type="caution">
    <text evidence="6">The sequence shown here is derived from an EMBL/GenBank/DDBJ whole genome shotgun (WGS) entry which is preliminary data.</text>
</comment>
<evidence type="ECO:0000313" key="7">
    <source>
        <dbReference type="Proteomes" id="UP000011732"/>
    </source>
</evidence>
<keyword evidence="3" id="KW-0804">Transcription</keyword>
<keyword evidence="2 4" id="KW-0238">DNA-binding</keyword>
<dbReference type="GO" id="GO:0003700">
    <property type="term" value="F:DNA-binding transcription factor activity"/>
    <property type="evidence" value="ECO:0007669"/>
    <property type="project" value="TreeGrafter"/>
</dbReference>
<accession>M3D0T7</accession>
<dbReference type="SUPFAM" id="SSF46689">
    <property type="entry name" value="Homeodomain-like"/>
    <property type="match status" value="1"/>
</dbReference>
<organism evidence="6 7">
    <name type="scientific">Streptomyces gancidicus BKS 13-15</name>
    <dbReference type="NCBI Taxonomy" id="1284664"/>
    <lineage>
        <taxon>Bacteria</taxon>
        <taxon>Bacillati</taxon>
        <taxon>Actinomycetota</taxon>
        <taxon>Actinomycetes</taxon>
        <taxon>Kitasatosporales</taxon>
        <taxon>Streptomycetaceae</taxon>
        <taxon>Streptomyces</taxon>
        <taxon>Streptomyces pseudogriseolus group</taxon>
    </lineage>
</organism>
<proteinExistence type="predicted"/>
<feature type="DNA-binding region" description="H-T-H motif" evidence="4">
    <location>
        <begin position="32"/>
        <end position="51"/>
    </location>
</feature>
<name>M3D0T7_STREZ</name>